<feature type="transmembrane region" description="Helical" evidence="1">
    <location>
        <begin position="302"/>
        <end position="330"/>
    </location>
</feature>
<dbReference type="OrthoDB" id="102230at2759"/>
<keyword evidence="1" id="KW-1133">Transmembrane helix</keyword>
<organism evidence="2 3">
    <name type="scientific">Phytophthora lilii</name>
    <dbReference type="NCBI Taxonomy" id="2077276"/>
    <lineage>
        <taxon>Eukaryota</taxon>
        <taxon>Sar</taxon>
        <taxon>Stramenopiles</taxon>
        <taxon>Oomycota</taxon>
        <taxon>Peronosporomycetes</taxon>
        <taxon>Peronosporales</taxon>
        <taxon>Peronosporaceae</taxon>
        <taxon>Phytophthora</taxon>
    </lineage>
</organism>
<dbReference type="AlphaFoldDB" id="A0A9W6TQQ1"/>
<evidence type="ECO:0000256" key="1">
    <source>
        <dbReference type="SAM" id="Phobius"/>
    </source>
</evidence>
<keyword evidence="1" id="KW-0812">Transmembrane</keyword>
<dbReference type="EMBL" id="BSXW01000300">
    <property type="protein sequence ID" value="GMF17933.1"/>
    <property type="molecule type" value="Genomic_DNA"/>
</dbReference>
<evidence type="ECO:0000313" key="2">
    <source>
        <dbReference type="EMBL" id="GMF17933.1"/>
    </source>
</evidence>
<keyword evidence="1" id="KW-0472">Membrane</keyword>
<feature type="transmembrane region" description="Helical" evidence="1">
    <location>
        <begin position="342"/>
        <end position="360"/>
    </location>
</feature>
<comment type="caution">
    <text evidence="2">The sequence shown here is derived from an EMBL/GenBank/DDBJ whole genome shotgun (WGS) entry which is preliminary data.</text>
</comment>
<accession>A0A9W6TQQ1</accession>
<proteinExistence type="predicted"/>
<evidence type="ECO:0000313" key="3">
    <source>
        <dbReference type="Proteomes" id="UP001165083"/>
    </source>
</evidence>
<feature type="transmembrane region" description="Helical" evidence="1">
    <location>
        <begin position="366"/>
        <end position="387"/>
    </location>
</feature>
<sequence length="576" mass="64097">MVGCLITHLQAATATLFGRSDYHHKVTLDNNFSPLEFLATFDLERGGSFDFQFDVHFSLKALDDGDDRVLLYLLACDEIATEAFLNLPALPDSESSDNSTSVPTYCAMANRTLDYYCQSFPLENQSGDNTVYKSNKRIIGLVDNVTSQTNYDILTGTNSTNFTFFIDACEMLGGSEAILRSCLENPPSTDSTAIFGNRDSCFYCPRNYPDISKVDSDRWSEECEISPAAKQVVLGTVGMDLCKKDGEWCLIWLVHLYYAPTGSVVALHYKLLGVPVTQVLYSGLSFAAKYTAGKFASPTFNIVALATLVAQVVALAVSAEVLLFIGAGWGITQATLDRIDIFRVRCVVVEWALAFVMLKQLEVENIGIAVIWGISWFSIMFLIHYYSTANLKMLRLRYRIGEQVNIDTSLVMWKGTLFLHFRRLQKGYIFIVTVVALTGSDNRWHIWKWISLQGHESLIFMLYAAVGYICRCQKFRFSELENLEIDVNGDADQTHVADTQIDTSADPVSSSNVTPVIEEPVRKKVATALILNPDKSVLLGTAYGIERADSNENVHLPKEVDVRAVNSTPNAISSTR</sequence>
<dbReference type="Proteomes" id="UP001165083">
    <property type="component" value="Unassembled WGS sequence"/>
</dbReference>
<gene>
    <name evidence="2" type="ORF">Plil01_000663000</name>
</gene>
<name>A0A9W6TQQ1_9STRA</name>
<protein>
    <submittedName>
        <fullName evidence="2">Unnamed protein product</fullName>
    </submittedName>
</protein>
<reference evidence="2" key="1">
    <citation type="submission" date="2023-04" db="EMBL/GenBank/DDBJ databases">
        <title>Phytophthora lilii NBRC 32176.</title>
        <authorList>
            <person name="Ichikawa N."/>
            <person name="Sato H."/>
            <person name="Tonouchi N."/>
        </authorList>
    </citation>
    <scope>NUCLEOTIDE SEQUENCE</scope>
    <source>
        <strain evidence="2">NBRC 32176</strain>
    </source>
</reference>
<keyword evidence="3" id="KW-1185">Reference proteome</keyword>